<evidence type="ECO:0000313" key="3">
    <source>
        <dbReference type="Proteomes" id="UP000789405"/>
    </source>
</evidence>
<accession>A0A9N8VCB9</accession>
<dbReference type="AlphaFoldDB" id="A0A9N8VCB9"/>
<keyword evidence="3" id="KW-1185">Reference proteome</keyword>
<organism evidence="2 3">
    <name type="scientific">Dentiscutata erythropus</name>
    <dbReference type="NCBI Taxonomy" id="1348616"/>
    <lineage>
        <taxon>Eukaryota</taxon>
        <taxon>Fungi</taxon>
        <taxon>Fungi incertae sedis</taxon>
        <taxon>Mucoromycota</taxon>
        <taxon>Glomeromycotina</taxon>
        <taxon>Glomeromycetes</taxon>
        <taxon>Diversisporales</taxon>
        <taxon>Gigasporaceae</taxon>
        <taxon>Dentiscutata</taxon>
    </lineage>
</organism>
<sequence length="196" mass="21995">MWQSNSFQYENTPSKKRGRKSRSPGATEASYSFKTVMSFIGQEQIPDDQNTASINSYEPSLRTTEAQNNDSLIINPYQNITLSSTIHLNETSFVETPPNIYPYKAAEIFPNMFPEKPAQDNDLLIINSYQNITLSSTSHFNDSSSLSIHPCGAVEASQNAFLFIHEGPTQNNDPLIINLYKISLHSLLVIQIIFSL</sequence>
<dbReference type="Proteomes" id="UP000789405">
    <property type="component" value="Unassembled WGS sequence"/>
</dbReference>
<feature type="compositionally biased region" description="Polar residues" evidence="1">
    <location>
        <begin position="1"/>
        <end position="12"/>
    </location>
</feature>
<evidence type="ECO:0000313" key="2">
    <source>
        <dbReference type="EMBL" id="CAG8450609.1"/>
    </source>
</evidence>
<gene>
    <name evidence="2" type="ORF">DERYTH_LOCUS493</name>
</gene>
<reference evidence="2" key="1">
    <citation type="submission" date="2021-06" db="EMBL/GenBank/DDBJ databases">
        <authorList>
            <person name="Kallberg Y."/>
            <person name="Tangrot J."/>
            <person name="Rosling A."/>
        </authorList>
    </citation>
    <scope>NUCLEOTIDE SEQUENCE</scope>
    <source>
        <strain evidence="2">MA453B</strain>
    </source>
</reference>
<proteinExistence type="predicted"/>
<comment type="caution">
    <text evidence="2">The sequence shown here is derived from an EMBL/GenBank/DDBJ whole genome shotgun (WGS) entry which is preliminary data.</text>
</comment>
<evidence type="ECO:0000256" key="1">
    <source>
        <dbReference type="SAM" id="MobiDB-lite"/>
    </source>
</evidence>
<dbReference type="EMBL" id="CAJVPY010000112">
    <property type="protein sequence ID" value="CAG8450609.1"/>
    <property type="molecule type" value="Genomic_DNA"/>
</dbReference>
<name>A0A9N8VCB9_9GLOM</name>
<feature type="region of interest" description="Disordered" evidence="1">
    <location>
        <begin position="1"/>
        <end position="27"/>
    </location>
</feature>
<protein>
    <submittedName>
        <fullName evidence="2">17089_t:CDS:1</fullName>
    </submittedName>
</protein>
<dbReference type="OrthoDB" id="2477266at2759"/>